<dbReference type="EMBL" id="AAIYKG010000024">
    <property type="protein sequence ID" value="ECJ4507847.1"/>
    <property type="molecule type" value="Genomic_DNA"/>
</dbReference>
<protein>
    <recommendedName>
        <fullName evidence="1">Wadjet protein JetD C-terminal domain-containing protein</fullName>
    </recommendedName>
</protein>
<comment type="caution">
    <text evidence="2">The sequence shown here is derived from an EMBL/GenBank/DDBJ whole genome shotgun (WGS) entry which is preliminary data.</text>
</comment>
<feature type="domain" description="Wadjet protein JetD C-terminal" evidence="1">
    <location>
        <begin position="200"/>
        <end position="275"/>
    </location>
</feature>
<name>A0A5Y3XDG7_SALER</name>
<dbReference type="Proteomes" id="UP000839747">
    <property type="component" value="Unassembled WGS sequence"/>
</dbReference>
<dbReference type="AlphaFoldDB" id="A0A5Y3XDG7"/>
<dbReference type="SUPFAM" id="SSF56726">
    <property type="entry name" value="DNA topoisomerase IV, alpha subunit"/>
    <property type="match status" value="1"/>
</dbReference>
<dbReference type="GO" id="GO:0003677">
    <property type="term" value="F:DNA binding"/>
    <property type="evidence" value="ECO:0007669"/>
    <property type="project" value="InterPro"/>
</dbReference>
<dbReference type="Pfam" id="PF09983">
    <property type="entry name" value="JetD_C"/>
    <property type="match status" value="1"/>
</dbReference>
<reference evidence="2" key="1">
    <citation type="submission" date="2018-06" db="EMBL/GenBank/DDBJ databases">
        <authorList>
            <person name="Ashton P.M."/>
            <person name="Dallman T."/>
            <person name="Nair S."/>
            <person name="De Pinna E."/>
            <person name="Peters T."/>
            <person name="Grant K."/>
        </authorList>
    </citation>
    <scope>NUCLEOTIDE SEQUENCE [LARGE SCALE GENOMIC DNA]</scope>
    <source>
        <strain evidence="2">318584</strain>
    </source>
</reference>
<dbReference type="GO" id="GO:0005694">
    <property type="term" value="C:chromosome"/>
    <property type="evidence" value="ECO:0007669"/>
    <property type="project" value="InterPro"/>
</dbReference>
<accession>A0A5Y3XDG7</accession>
<dbReference type="InterPro" id="IPR024534">
    <property type="entry name" value="JetD_C"/>
</dbReference>
<evidence type="ECO:0000259" key="1">
    <source>
        <dbReference type="Pfam" id="PF09983"/>
    </source>
</evidence>
<organism evidence="2">
    <name type="scientific">Salmonella enterica subsp. salamae</name>
    <dbReference type="NCBI Taxonomy" id="59202"/>
    <lineage>
        <taxon>Bacteria</taxon>
        <taxon>Pseudomonadati</taxon>
        <taxon>Pseudomonadota</taxon>
        <taxon>Gammaproteobacteria</taxon>
        <taxon>Enterobacterales</taxon>
        <taxon>Enterobacteriaceae</taxon>
        <taxon>Salmonella</taxon>
    </lineage>
</organism>
<proteinExistence type="predicted"/>
<dbReference type="InterPro" id="IPR036078">
    <property type="entry name" value="Spo11/TopoVI_A_sf"/>
</dbReference>
<gene>
    <name evidence="2" type="ORF">DNU24_19585</name>
</gene>
<sequence length="358" mass="40612">MIWLSRLESTANKHRLAAGRTVRTVKASAVLEEVLRAYYQEALSQEAPDLLSQAVTQLLERGWRAQPKHKARWHRYWRSVKLPNTFVYEGAIAPVTPAAEIAWHPWLAQRITGQLTLPVRTRLQRLNSYLFHQTECGEPLFPGTLGHRERSLLIFGDEKALDSMPPDGWKHVSLTLADMGALRRAPPLPYESSGRRDLPAIIVENSDVYYRLCQLNLGRSCWSLVIYGAGNKVSGQAECVAQLLETNQVKQLLYFGDLDVAGLKIAHQLRCKLLHDYGVHLQLDEWLYNELIRNHRVTSEGNANNEQLDFKSLRVWIPRFILREMQTLIALHQRLPQEGVATLASGHSSETTTAACTP</sequence>
<evidence type="ECO:0000313" key="2">
    <source>
        <dbReference type="EMBL" id="ECJ4507847.1"/>
    </source>
</evidence>